<dbReference type="SUPFAM" id="SSF56436">
    <property type="entry name" value="C-type lectin-like"/>
    <property type="match status" value="1"/>
</dbReference>
<gene>
    <name evidence="2" type="ORF">OBRU01_26527</name>
</gene>
<dbReference type="EMBL" id="JTDY01013754">
    <property type="protein sequence ID" value="KOB52100.1"/>
    <property type="molecule type" value="Genomic_DNA"/>
</dbReference>
<dbReference type="InterPro" id="IPR016187">
    <property type="entry name" value="CTDL_fold"/>
</dbReference>
<dbReference type="InterPro" id="IPR001304">
    <property type="entry name" value="C-type_lectin-like"/>
</dbReference>
<evidence type="ECO:0000313" key="2">
    <source>
        <dbReference type="EMBL" id="KOB52100.1"/>
    </source>
</evidence>
<feature type="non-terminal residue" evidence="2">
    <location>
        <position position="132"/>
    </location>
</feature>
<sequence>MTCAAEGAHLAIINSVKESQVLKELFAKYPDNLIFSSAIGFHDWGERGIQAFSTISLILNKLEDNGETLNQAGFDRFESGEPSNTTKRTGDDGEYCGSILRTGNLNDVWCDVNIPFICEKRPDSLFPDIGDY</sequence>
<evidence type="ECO:0000259" key="1">
    <source>
        <dbReference type="PROSITE" id="PS50041"/>
    </source>
</evidence>
<organism evidence="2 3">
    <name type="scientific">Operophtera brumata</name>
    <name type="common">Winter moth</name>
    <name type="synonym">Phalaena brumata</name>
    <dbReference type="NCBI Taxonomy" id="104452"/>
    <lineage>
        <taxon>Eukaryota</taxon>
        <taxon>Metazoa</taxon>
        <taxon>Ecdysozoa</taxon>
        <taxon>Arthropoda</taxon>
        <taxon>Hexapoda</taxon>
        <taxon>Insecta</taxon>
        <taxon>Pterygota</taxon>
        <taxon>Neoptera</taxon>
        <taxon>Endopterygota</taxon>
        <taxon>Lepidoptera</taxon>
        <taxon>Glossata</taxon>
        <taxon>Ditrysia</taxon>
        <taxon>Geometroidea</taxon>
        <taxon>Geometridae</taxon>
        <taxon>Larentiinae</taxon>
        <taxon>Operophtera</taxon>
    </lineage>
</organism>
<proteinExistence type="predicted"/>
<reference evidence="2 3" key="1">
    <citation type="journal article" date="2015" name="Genome Biol. Evol.">
        <title>The genome of winter moth (Operophtera brumata) provides a genomic perspective on sexual dimorphism and phenology.</title>
        <authorList>
            <person name="Derks M.F."/>
            <person name="Smit S."/>
            <person name="Salis L."/>
            <person name="Schijlen E."/>
            <person name="Bossers A."/>
            <person name="Mateman C."/>
            <person name="Pijl A.S."/>
            <person name="de Ridder D."/>
            <person name="Groenen M.A."/>
            <person name="Visser M.E."/>
            <person name="Megens H.J."/>
        </authorList>
    </citation>
    <scope>NUCLEOTIDE SEQUENCE [LARGE SCALE GENOMIC DNA]</scope>
    <source>
        <strain evidence="2">WM2013NL</strain>
        <tissue evidence="2">Head and thorax</tissue>
    </source>
</reference>
<dbReference type="Gene3D" id="3.10.100.10">
    <property type="entry name" value="Mannose-Binding Protein A, subunit A"/>
    <property type="match status" value="1"/>
</dbReference>
<protein>
    <submittedName>
        <fullName evidence="2">C-type lectin 21</fullName>
    </submittedName>
</protein>
<feature type="domain" description="C-type lectin" evidence="1">
    <location>
        <begin position="1"/>
        <end position="119"/>
    </location>
</feature>
<feature type="non-terminal residue" evidence="2">
    <location>
        <position position="1"/>
    </location>
</feature>
<name>A0A0L7K2N0_OPEBR</name>
<dbReference type="GO" id="GO:0030246">
    <property type="term" value="F:carbohydrate binding"/>
    <property type="evidence" value="ECO:0007669"/>
    <property type="project" value="UniProtKB-KW"/>
</dbReference>
<keyword evidence="2" id="KW-0430">Lectin</keyword>
<keyword evidence="3" id="KW-1185">Reference proteome</keyword>
<dbReference type="Proteomes" id="UP000037510">
    <property type="component" value="Unassembled WGS sequence"/>
</dbReference>
<dbReference type="CDD" id="cd00037">
    <property type="entry name" value="CLECT"/>
    <property type="match status" value="1"/>
</dbReference>
<dbReference type="InterPro" id="IPR016186">
    <property type="entry name" value="C-type_lectin-like/link_sf"/>
</dbReference>
<dbReference type="AlphaFoldDB" id="A0A0L7K2N0"/>
<accession>A0A0L7K2N0</accession>
<dbReference type="PROSITE" id="PS50041">
    <property type="entry name" value="C_TYPE_LECTIN_2"/>
    <property type="match status" value="1"/>
</dbReference>
<evidence type="ECO:0000313" key="3">
    <source>
        <dbReference type="Proteomes" id="UP000037510"/>
    </source>
</evidence>
<comment type="caution">
    <text evidence="2">The sequence shown here is derived from an EMBL/GenBank/DDBJ whole genome shotgun (WGS) entry which is preliminary data.</text>
</comment>